<dbReference type="Pfam" id="PF00588">
    <property type="entry name" value="SpoU_methylase"/>
    <property type="match status" value="1"/>
</dbReference>
<proteinExistence type="inferred from homology"/>
<name>A0A7C4EVR4_9BACT</name>
<dbReference type="GO" id="GO:0002128">
    <property type="term" value="P:tRNA nucleoside ribose methylation"/>
    <property type="evidence" value="ECO:0007669"/>
    <property type="project" value="TreeGrafter"/>
</dbReference>
<comment type="subunit">
    <text evidence="5">Homodimer.</text>
</comment>
<dbReference type="InterPro" id="IPR029028">
    <property type="entry name" value="Alpha/beta_knot_MTases"/>
</dbReference>
<dbReference type="GO" id="GO:0005829">
    <property type="term" value="C:cytosol"/>
    <property type="evidence" value="ECO:0007669"/>
    <property type="project" value="TreeGrafter"/>
</dbReference>
<evidence type="ECO:0000256" key="5">
    <source>
        <dbReference type="RuleBase" id="RU362024"/>
    </source>
</evidence>
<gene>
    <name evidence="5" type="primary">trmJ</name>
    <name evidence="7" type="ORF">ENV54_09270</name>
</gene>
<keyword evidence="2 5" id="KW-0489">Methyltransferase</keyword>
<organism evidence="7">
    <name type="scientific">Desulfomonile tiedjei</name>
    <dbReference type="NCBI Taxonomy" id="2358"/>
    <lineage>
        <taxon>Bacteria</taxon>
        <taxon>Pseudomonadati</taxon>
        <taxon>Thermodesulfobacteriota</taxon>
        <taxon>Desulfomonilia</taxon>
        <taxon>Desulfomonilales</taxon>
        <taxon>Desulfomonilaceae</taxon>
        <taxon>Desulfomonile</taxon>
    </lineage>
</organism>
<keyword evidence="5" id="KW-0963">Cytoplasm</keyword>
<dbReference type="SUPFAM" id="SSF75217">
    <property type="entry name" value="alpha/beta knot"/>
    <property type="match status" value="1"/>
</dbReference>
<evidence type="ECO:0000256" key="1">
    <source>
        <dbReference type="ARBA" id="ARBA00007228"/>
    </source>
</evidence>
<comment type="caution">
    <text evidence="7">The sequence shown here is derived from an EMBL/GenBank/DDBJ whole genome shotgun (WGS) entry which is preliminary data.</text>
</comment>
<comment type="subcellular location">
    <subcellularLocation>
        <location evidence="5">Cytoplasm</location>
    </subcellularLocation>
</comment>
<dbReference type="GO" id="GO:0160206">
    <property type="term" value="F:tRNA (cytidine(32)/uridine(32)-2'-O)-methyltransferase activity"/>
    <property type="evidence" value="ECO:0007669"/>
    <property type="project" value="UniProtKB-EC"/>
</dbReference>
<keyword evidence="4 5" id="KW-0949">S-adenosyl-L-methionine</keyword>
<dbReference type="EC" id="2.1.1.200" evidence="5"/>
<dbReference type="InterPro" id="IPR001537">
    <property type="entry name" value="SpoU_MeTrfase"/>
</dbReference>
<comment type="catalytic activity">
    <reaction evidence="5">
        <text>cytidine(32) in tRNA + S-adenosyl-L-methionine = 2'-O-methylcytidine(32) in tRNA + S-adenosyl-L-homocysteine + H(+)</text>
        <dbReference type="Rhea" id="RHEA:42932"/>
        <dbReference type="Rhea" id="RHEA-COMP:10288"/>
        <dbReference type="Rhea" id="RHEA-COMP:10289"/>
        <dbReference type="ChEBI" id="CHEBI:15378"/>
        <dbReference type="ChEBI" id="CHEBI:57856"/>
        <dbReference type="ChEBI" id="CHEBI:59789"/>
        <dbReference type="ChEBI" id="CHEBI:74495"/>
        <dbReference type="ChEBI" id="CHEBI:82748"/>
        <dbReference type="EC" id="2.1.1.200"/>
    </reaction>
</comment>
<sequence>MSQRNVQRGFTISRDWASYMSHIHVILVHTTHAGNIGAVARVMKNMGLSNLTLVSSTECGPDTEAFATASGAYEIVMRARRVETLRAALEGMVMVIGTSARLGKKRTTARTPEELIPTFMEKARLGQVACVFGRESRGLTNEEMKLCTDHLIIPTDQSFASLNVAHAAAIFAYEVFKVACQPFGYQVRHFCPASVESREQMYEHIESVLLAAGFLGASDPLRMMREIRRIFNSAALDERDVAIVRGMFRKMGNLVKRLSERALPQAQDGR</sequence>
<evidence type="ECO:0000256" key="3">
    <source>
        <dbReference type="ARBA" id="ARBA00022679"/>
    </source>
</evidence>
<dbReference type="CDD" id="cd18093">
    <property type="entry name" value="SpoU-like_TrmJ"/>
    <property type="match status" value="1"/>
</dbReference>
<evidence type="ECO:0000313" key="7">
    <source>
        <dbReference type="EMBL" id="HGH61473.1"/>
    </source>
</evidence>
<feature type="domain" description="tRNA/rRNA methyltransferase SpoU type" evidence="6">
    <location>
        <begin position="23"/>
        <end position="173"/>
    </location>
</feature>
<accession>A0A7C4EVR4</accession>
<dbReference type="Gene3D" id="3.40.1280.10">
    <property type="match status" value="1"/>
</dbReference>
<dbReference type="InterPro" id="IPR029026">
    <property type="entry name" value="tRNA_m1G_MTases_N"/>
</dbReference>
<keyword evidence="3 7" id="KW-0808">Transferase</keyword>
<comment type="catalytic activity">
    <reaction evidence="5">
        <text>uridine(32) in tRNA + S-adenosyl-L-methionine = 2'-O-methyluridine(32) in tRNA + S-adenosyl-L-homocysteine + H(+)</text>
        <dbReference type="Rhea" id="RHEA:42936"/>
        <dbReference type="Rhea" id="RHEA-COMP:10107"/>
        <dbReference type="Rhea" id="RHEA-COMP:10290"/>
        <dbReference type="ChEBI" id="CHEBI:15378"/>
        <dbReference type="ChEBI" id="CHEBI:57856"/>
        <dbReference type="ChEBI" id="CHEBI:59789"/>
        <dbReference type="ChEBI" id="CHEBI:65315"/>
        <dbReference type="ChEBI" id="CHEBI:74478"/>
        <dbReference type="EC" id="2.1.1.200"/>
    </reaction>
</comment>
<comment type="similarity">
    <text evidence="1">Belongs to the class IV-like SAM-binding methyltransferase superfamily. RNA methyltransferase TrmH family.</text>
</comment>
<evidence type="ECO:0000256" key="4">
    <source>
        <dbReference type="ARBA" id="ARBA00022691"/>
    </source>
</evidence>
<dbReference type="NCBIfam" id="TIGR00050">
    <property type="entry name" value="rRNA_methyl_1"/>
    <property type="match status" value="1"/>
</dbReference>
<dbReference type="PANTHER" id="PTHR42786">
    <property type="entry name" value="TRNA/RRNA METHYLTRANSFERASE"/>
    <property type="match status" value="1"/>
</dbReference>
<dbReference type="PIRSF" id="PIRSF004808">
    <property type="entry name" value="LasT"/>
    <property type="match status" value="1"/>
</dbReference>
<evidence type="ECO:0000259" key="6">
    <source>
        <dbReference type="Pfam" id="PF00588"/>
    </source>
</evidence>
<dbReference type="AlphaFoldDB" id="A0A7C4EVR4"/>
<protein>
    <recommendedName>
        <fullName evidence="5">tRNA (cytidine/uridine-2'-O-)-methyltransferase TrmJ</fullName>
        <ecNumber evidence="5">2.1.1.200</ecNumber>
    </recommendedName>
    <alternativeName>
        <fullName evidence="5">tRNA (cytidine(32)/uridine(32)-2'-O)-methyltransferase</fullName>
    </alternativeName>
    <alternativeName>
        <fullName evidence="5">tRNA Cm32/Um32 methyltransferase</fullName>
    </alternativeName>
</protein>
<evidence type="ECO:0000256" key="2">
    <source>
        <dbReference type="ARBA" id="ARBA00022603"/>
    </source>
</evidence>
<keyword evidence="5" id="KW-0819">tRNA processing</keyword>
<dbReference type="EMBL" id="DTGT01000294">
    <property type="protein sequence ID" value="HGH61473.1"/>
    <property type="molecule type" value="Genomic_DNA"/>
</dbReference>
<dbReference type="PANTHER" id="PTHR42786:SF2">
    <property type="entry name" value="TRNA (CYTIDINE_URIDINE-2'-O-)-METHYLTRANSFERASE TRMJ"/>
    <property type="match status" value="1"/>
</dbReference>
<comment type="function">
    <text evidence="5">Catalyzes the formation of 2'O-methylated cytidine (Cm32) or 2'O-methylated uridine (Um32) at position 32 in tRNA.</text>
</comment>
<dbReference type="GO" id="GO:0003723">
    <property type="term" value="F:RNA binding"/>
    <property type="evidence" value="ECO:0007669"/>
    <property type="project" value="InterPro"/>
</dbReference>
<dbReference type="InterPro" id="IPR004384">
    <property type="entry name" value="RNA_MeTrfase_TrmJ/LasT"/>
</dbReference>
<dbReference type="Gene3D" id="1.10.8.590">
    <property type="match status" value="1"/>
</dbReference>
<reference evidence="7" key="1">
    <citation type="journal article" date="2020" name="mSystems">
        <title>Genome- and Community-Level Interaction Insights into Carbon Utilization and Element Cycling Functions of Hydrothermarchaeota in Hydrothermal Sediment.</title>
        <authorList>
            <person name="Zhou Z."/>
            <person name="Liu Y."/>
            <person name="Xu W."/>
            <person name="Pan J."/>
            <person name="Luo Z.H."/>
            <person name="Li M."/>
        </authorList>
    </citation>
    <scope>NUCLEOTIDE SEQUENCE [LARGE SCALE GENOMIC DNA]</scope>
    <source>
        <strain evidence="7">SpSt-769</strain>
    </source>
</reference>